<dbReference type="PANTHER" id="PTHR31081:SF5">
    <property type="entry name" value="UREIDE PERMEASE 1-RELATED"/>
    <property type="match status" value="1"/>
</dbReference>
<evidence type="ECO:0000256" key="2">
    <source>
        <dbReference type="ARBA" id="ARBA00022448"/>
    </source>
</evidence>
<feature type="transmembrane region" description="Helical" evidence="8">
    <location>
        <begin position="199"/>
        <end position="222"/>
    </location>
</feature>
<feature type="transmembrane region" description="Helical" evidence="8">
    <location>
        <begin position="167"/>
        <end position="187"/>
    </location>
</feature>
<organism evidence="9 10">
    <name type="scientific">Candidatus Sulfotelmatobacter kueseliae</name>
    <dbReference type="NCBI Taxonomy" id="2042962"/>
    <lineage>
        <taxon>Bacteria</taxon>
        <taxon>Pseudomonadati</taxon>
        <taxon>Acidobacteriota</taxon>
        <taxon>Terriglobia</taxon>
        <taxon>Terriglobales</taxon>
        <taxon>Candidatus Korobacteraceae</taxon>
        <taxon>Candidatus Sulfotelmatobacter</taxon>
    </lineage>
</organism>
<evidence type="ECO:0000256" key="6">
    <source>
        <dbReference type="ARBA" id="ARBA00022989"/>
    </source>
</evidence>
<sequence>MYQPEAYGIALLFMIVSMLCWGSWANTMKLTPGYAFQLFYWDYILGILLGSLLWGFSLGNVGGGELSFLANIHQADATHILFAIAGGAVFNVANLLLVAAIDIAGLAVAFPVGIGLALVVGVLLNYVLAPKGNPLLLFGGVALVLLAIVIDAAAYRRREQKTQSVSTRGIQISIACGVLMGLFYPLVTKAVTGHASLGPYSVAFFFAVGAALCAVPVNYLLMRRPLTGTPPVTMSGYFQARQSWHVWGVLGGLIWCTGTVFNFVASHAQIVGPAVSYAIGQCATMVSAIWGIFIWKEFATAPAAARKLIPAMFVFFVLGLASIAIAPMVTR</sequence>
<protein>
    <submittedName>
        <fullName evidence="9">Putative integral membrane protein</fullName>
    </submittedName>
</protein>
<dbReference type="GO" id="GO:0016020">
    <property type="term" value="C:membrane"/>
    <property type="evidence" value="ECO:0007669"/>
    <property type="project" value="UniProtKB-SubCell"/>
</dbReference>
<dbReference type="Pfam" id="PF07168">
    <property type="entry name" value="Ureide_permease"/>
    <property type="match status" value="2"/>
</dbReference>
<reference evidence="10" key="1">
    <citation type="submission" date="2018-02" db="EMBL/GenBank/DDBJ databases">
        <authorList>
            <person name="Hausmann B."/>
        </authorList>
    </citation>
    <scope>NUCLEOTIDE SEQUENCE [LARGE SCALE GENOMIC DNA]</scope>
    <source>
        <strain evidence="10">Peat soil MAG SbA1</strain>
    </source>
</reference>
<comment type="subcellular location">
    <subcellularLocation>
        <location evidence="1">Membrane</location>
        <topology evidence="1">Multi-pass membrane protein</topology>
    </subcellularLocation>
</comment>
<dbReference type="Proteomes" id="UP000238701">
    <property type="component" value="Unassembled WGS sequence"/>
</dbReference>
<evidence type="ECO:0000256" key="3">
    <source>
        <dbReference type="ARBA" id="ARBA00022692"/>
    </source>
</evidence>
<keyword evidence="5" id="KW-0067">ATP-binding</keyword>
<dbReference type="AlphaFoldDB" id="A0A2U3K3T1"/>
<dbReference type="GO" id="GO:0015505">
    <property type="term" value="F:uracil:monoatomic cation symporter activity"/>
    <property type="evidence" value="ECO:0007669"/>
    <property type="project" value="TreeGrafter"/>
</dbReference>
<evidence type="ECO:0000313" key="10">
    <source>
        <dbReference type="Proteomes" id="UP000238701"/>
    </source>
</evidence>
<feature type="transmembrane region" description="Helical" evidence="8">
    <location>
        <begin position="277"/>
        <end position="296"/>
    </location>
</feature>
<evidence type="ECO:0000313" key="9">
    <source>
        <dbReference type="EMBL" id="SPF34200.1"/>
    </source>
</evidence>
<feature type="transmembrane region" description="Helical" evidence="8">
    <location>
        <begin position="135"/>
        <end position="155"/>
    </location>
</feature>
<dbReference type="GO" id="GO:0005274">
    <property type="term" value="F:allantoin:proton symporter activity"/>
    <property type="evidence" value="ECO:0007669"/>
    <property type="project" value="TreeGrafter"/>
</dbReference>
<keyword evidence="7 8" id="KW-0472">Membrane</keyword>
<feature type="transmembrane region" description="Helical" evidence="8">
    <location>
        <begin position="77"/>
        <end position="99"/>
    </location>
</feature>
<dbReference type="InterPro" id="IPR009834">
    <property type="entry name" value="Ureide_permease"/>
</dbReference>
<evidence type="ECO:0000256" key="5">
    <source>
        <dbReference type="ARBA" id="ARBA00022840"/>
    </source>
</evidence>
<dbReference type="OrthoDB" id="110585at2"/>
<feature type="transmembrane region" description="Helical" evidence="8">
    <location>
        <begin position="243"/>
        <end position="265"/>
    </location>
</feature>
<name>A0A2U3K3T1_9BACT</name>
<evidence type="ECO:0000256" key="7">
    <source>
        <dbReference type="ARBA" id="ARBA00023136"/>
    </source>
</evidence>
<feature type="transmembrane region" description="Helical" evidence="8">
    <location>
        <begin position="308"/>
        <end position="329"/>
    </location>
</feature>
<evidence type="ECO:0000256" key="4">
    <source>
        <dbReference type="ARBA" id="ARBA00022741"/>
    </source>
</evidence>
<evidence type="ECO:0000256" key="8">
    <source>
        <dbReference type="SAM" id="Phobius"/>
    </source>
</evidence>
<feature type="transmembrane region" description="Helical" evidence="8">
    <location>
        <begin position="6"/>
        <end position="26"/>
    </location>
</feature>
<gene>
    <name evidence="9" type="ORF">SBA1_1200008</name>
</gene>
<accession>A0A2U3K3T1</accession>
<keyword evidence="4" id="KW-0547">Nucleotide-binding</keyword>
<feature type="transmembrane region" description="Helical" evidence="8">
    <location>
        <begin position="38"/>
        <end position="57"/>
    </location>
</feature>
<proteinExistence type="predicted"/>
<dbReference type="InterPro" id="IPR030189">
    <property type="entry name" value="UPS_plant"/>
</dbReference>
<dbReference type="EMBL" id="OMOD01000025">
    <property type="protein sequence ID" value="SPF34200.1"/>
    <property type="molecule type" value="Genomic_DNA"/>
</dbReference>
<feature type="transmembrane region" description="Helical" evidence="8">
    <location>
        <begin position="106"/>
        <end position="129"/>
    </location>
</feature>
<keyword evidence="6 8" id="KW-1133">Transmembrane helix</keyword>
<keyword evidence="2" id="KW-0813">Transport</keyword>
<evidence type="ECO:0000256" key="1">
    <source>
        <dbReference type="ARBA" id="ARBA00004141"/>
    </source>
</evidence>
<keyword evidence="3 8" id="KW-0812">Transmembrane</keyword>
<dbReference type="PANTHER" id="PTHR31081">
    <property type="entry name" value="UREIDE PERMEASE 1-RELATED-RELATED"/>
    <property type="match status" value="1"/>
</dbReference>
<dbReference type="GO" id="GO:0005524">
    <property type="term" value="F:ATP binding"/>
    <property type="evidence" value="ECO:0007669"/>
    <property type="project" value="UniProtKB-KW"/>
</dbReference>